<dbReference type="EMBL" id="CP012801">
    <property type="protein sequence ID" value="ALJ61803.1"/>
    <property type="molecule type" value="Genomic_DNA"/>
</dbReference>
<evidence type="ECO:0000313" key="2">
    <source>
        <dbReference type="Proteomes" id="UP000061809"/>
    </source>
</evidence>
<accession>A0A0N7IG23</accession>
<reference evidence="1 2" key="1">
    <citation type="journal article" date="2015" name="Science">
        <title>Genetic determinants of in vivo fitness and diet responsiveness in multiple human gut Bacteroides.</title>
        <authorList>
            <person name="Wu M."/>
            <person name="McNulty N.P."/>
            <person name="Rodionov D.A."/>
            <person name="Khoroshkin M.S."/>
            <person name="Griffin N.W."/>
            <person name="Cheng J."/>
            <person name="Latreille P."/>
            <person name="Kerstetter R.A."/>
            <person name="Terrapon N."/>
            <person name="Henrissat B."/>
            <person name="Osterman A.L."/>
            <person name="Gordon J.I."/>
        </authorList>
    </citation>
    <scope>NUCLEOTIDE SEQUENCE [LARGE SCALE GENOMIC DNA]</scope>
    <source>
        <strain evidence="1 2">WH2</strain>
    </source>
</reference>
<organism evidence="1 2">
    <name type="scientific">Bacteroides cellulosilyticus</name>
    <dbReference type="NCBI Taxonomy" id="246787"/>
    <lineage>
        <taxon>Bacteria</taxon>
        <taxon>Pseudomonadati</taxon>
        <taxon>Bacteroidota</taxon>
        <taxon>Bacteroidia</taxon>
        <taxon>Bacteroidales</taxon>
        <taxon>Bacteroidaceae</taxon>
        <taxon>Bacteroides</taxon>
    </lineage>
</organism>
<proteinExistence type="predicted"/>
<protein>
    <submittedName>
        <fullName evidence="1">Uncharacterized protein</fullName>
    </submittedName>
</protein>
<dbReference type="Proteomes" id="UP000061809">
    <property type="component" value="Chromosome"/>
</dbReference>
<gene>
    <name evidence="1" type="ORF">BcellWH2_04588</name>
</gene>
<evidence type="ECO:0000313" key="1">
    <source>
        <dbReference type="EMBL" id="ALJ61803.1"/>
    </source>
</evidence>
<dbReference type="PATRIC" id="fig|246787.4.peg.4742"/>
<name>A0A0N7IG23_9BACE</name>
<dbReference type="AlphaFoldDB" id="A0A0N7IG23"/>
<sequence>MKHLSLMPVCDVVYARAITCEKMNEYEDSLFKQFYEFGGH</sequence>
<dbReference type="KEGG" id="bcel:BcellWH2_04588"/>